<name>A0A7X3C2F3_9LACO</name>
<evidence type="ECO:0000313" key="2">
    <source>
        <dbReference type="Proteomes" id="UP000466388"/>
    </source>
</evidence>
<organism evidence="1 2">
    <name type="scientific">Secundilactobacillus folii</name>
    <dbReference type="NCBI Taxonomy" id="2678357"/>
    <lineage>
        <taxon>Bacteria</taxon>
        <taxon>Bacillati</taxon>
        <taxon>Bacillota</taxon>
        <taxon>Bacilli</taxon>
        <taxon>Lactobacillales</taxon>
        <taxon>Lactobacillaceae</taxon>
        <taxon>Secundilactobacillus</taxon>
    </lineage>
</organism>
<keyword evidence="2" id="KW-1185">Reference proteome</keyword>
<accession>A0A7X3C2F3</accession>
<protein>
    <recommendedName>
        <fullName evidence="3">Mga helix-turn-helix domain-containing protein</fullName>
    </recommendedName>
</protein>
<reference evidence="1 2" key="1">
    <citation type="submission" date="2019-11" db="EMBL/GenBank/DDBJ databases">
        <title>Lactobacillus sp. nov. CRM56-3, isolated from fermented tea leaves.</title>
        <authorList>
            <person name="Phuengjayaem S."/>
            <person name="Tanasupawat S."/>
        </authorList>
    </citation>
    <scope>NUCLEOTIDE SEQUENCE [LARGE SCALE GENOMIC DNA]</scope>
    <source>
        <strain evidence="1 2">CRM56-3</strain>
    </source>
</reference>
<dbReference type="EMBL" id="WNJO01000003">
    <property type="protein sequence ID" value="MTV81747.1"/>
    <property type="molecule type" value="Genomic_DNA"/>
</dbReference>
<gene>
    <name evidence="1" type="ORF">GM612_03640</name>
</gene>
<proteinExistence type="predicted"/>
<sequence>MEYFTFLEKDDRVKMQILLKLDHSRARRVSIKRLLDDLGLTRYRLNKLLNSLIEDLNQFKETSCRLVFEDNELVGDNLSFSLLQAIQLKYLKRSLRFQIFQYEYVDRQGETRQQFLKEHYLSQSRYYAIRAEMDPILNDNQQPTKSPVLNVHPELRKRVQLTNIYAHFFNGIENPFPDINTETAKFCNFITMTFKLSLTPGQQLKLRMFFQIQYKRLQGRHFVNIRHLAKLQPDSRLPFLKNYYLKNVPHAESADIDSEVGFLLLFMASEEIVQHAPVKVANTFEKQFVNATQQFERVLANTPVLSQDQFSEQLRHQIALHLAKMSNSFLVFDFNQMYKVKSRDGQHLTRNFPGLTLLAKDLVRTATAIFKLNLANGCQTDLTNFYLRVLIDSIPSRLMQDKVTICVDFVQNEIPKDYFSQMIRVNLGGGIVFADHLSSNVDIYLSDIFVAGIRDIPQVTWSDPLQMSNWDNLRKKIVQVKLEKVAKVVAVS</sequence>
<dbReference type="RefSeq" id="WP_155431030.1">
    <property type="nucleotide sequence ID" value="NZ_WNJO01000003.1"/>
</dbReference>
<evidence type="ECO:0008006" key="3">
    <source>
        <dbReference type="Google" id="ProtNLM"/>
    </source>
</evidence>
<comment type="caution">
    <text evidence="1">The sequence shown here is derived from an EMBL/GenBank/DDBJ whole genome shotgun (WGS) entry which is preliminary data.</text>
</comment>
<dbReference type="Proteomes" id="UP000466388">
    <property type="component" value="Unassembled WGS sequence"/>
</dbReference>
<evidence type="ECO:0000313" key="1">
    <source>
        <dbReference type="EMBL" id="MTV81747.1"/>
    </source>
</evidence>
<dbReference type="AlphaFoldDB" id="A0A7X3C2F3"/>